<dbReference type="SUPFAM" id="SSF51556">
    <property type="entry name" value="Metallo-dependent hydrolases"/>
    <property type="match status" value="1"/>
</dbReference>
<dbReference type="InterPro" id="IPR001130">
    <property type="entry name" value="TatD-like"/>
</dbReference>
<evidence type="ECO:0008006" key="4">
    <source>
        <dbReference type="Google" id="ProtNLM"/>
    </source>
</evidence>
<dbReference type="Gene3D" id="3.20.20.140">
    <property type="entry name" value="Metal-dependent hydrolases"/>
    <property type="match status" value="1"/>
</dbReference>
<gene>
    <name evidence="2" type="ORF">NP233_g2364</name>
</gene>
<dbReference type="InterPro" id="IPR032466">
    <property type="entry name" value="Metal_Hydrolase"/>
</dbReference>
<dbReference type="Pfam" id="PF01026">
    <property type="entry name" value="TatD_DNase"/>
    <property type="match status" value="1"/>
</dbReference>
<evidence type="ECO:0000256" key="1">
    <source>
        <dbReference type="SAM" id="MobiDB-lite"/>
    </source>
</evidence>
<dbReference type="PANTHER" id="PTHR47345">
    <property type="entry name" value="CUT9-INTERACTING PROTEIN SCN1"/>
    <property type="match status" value="1"/>
</dbReference>
<reference evidence="2" key="1">
    <citation type="submission" date="2022-07" db="EMBL/GenBank/DDBJ databases">
        <title>Genome Sequence of Leucocoprinus birnbaumii.</title>
        <authorList>
            <person name="Buettner E."/>
        </authorList>
    </citation>
    <scope>NUCLEOTIDE SEQUENCE</scope>
    <source>
        <strain evidence="2">VT141</strain>
    </source>
</reference>
<organism evidence="2 3">
    <name type="scientific">Leucocoprinus birnbaumii</name>
    <dbReference type="NCBI Taxonomy" id="56174"/>
    <lineage>
        <taxon>Eukaryota</taxon>
        <taxon>Fungi</taxon>
        <taxon>Dikarya</taxon>
        <taxon>Basidiomycota</taxon>
        <taxon>Agaricomycotina</taxon>
        <taxon>Agaricomycetes</taxon>
        <taxon>Agaricomycetidae</taxon>
        <taxon>Agaricales</taxon>
        <taxon>Agaricineae</taxon>
        <taxon>Agaricaceae</taxon>
        <taxon>Leucocoprinus</taxon>
    </lineage>
</organism>
<dbReference type="GO" id="GO:0016788">
    <property type="term" value="F:hydrolase activity, acting on ester bonds"/>
    <property type="evidence" value="ECO:0007669"/>
    <property type="project" value="InterPro"/>
</dbReference>
<comment type="caution">
    <text evidence="2">The sequence shown here is derived from an EMBL/GenBank/DDBJ whole genome shotgun (WGS) entry which is preliminary data.</text>
</comment>
<keyword evidence="3" id="KW-1185">Reference proteome</keyword>
<accession>A0AAD5W4M0</accession>
<dbReference type="AlphaFoldDB" id="A0AAD5W4M0"/>
<feature type="compositionally biased region" description="Basic residues" evidence="1">
    <location>
        <begin position="308"/>
        <end position="317"/>
    </location>
</feature>
<name>A0AAD5W4M0_9AGAR</name>
<evidence type="ECO:0000313" key="3">
    <source>
        <dbReference type="Proteomes" id="UP001213000"/>
    </source>
</evidence>
<dbReference type="Proteomes" id="UP001213000">
    <property type="component" value="Unassembled WGS sequence"/>
</dbReference>
<dbReference type="InterPro" id="IPR053044">
    <property type="entry name" value="Metallo-hydrolase/TatD-type"/>
</dbReference>
<dbReference type="EMBL" id="JANIEX010000099">
    <property type="protein sequence ID" value="KAJ3573544.1"/>
    <property type="molecule type" value="Genomic_DNA"/>
</dbReference>
<protein>
    <recommendedName>
        <fullName evidence="4">TatD DNase family Scn1</fullName>
    </recommendedName>
</protein>
<proteinExistence type="predicted"/>
<evidence type="ECO:0000313" key="2">
    <source>
        <dbReference type="EMBL" id="KAJ3573544.1"/>
    </source>
</evidence>
<sequence>MDDLQITVCAMASRDSDQNLVRDLALAYPTKIVPCFGYHPWFSHSIALDPSLSKEDHYKKLFLDAQKTVTPDHERSFTTILPTLSQPRPLNDILDEMRHNLNTLPDAMVGEVGMDRSFHVPFDFHERPRKRTPFNVPVDHQVAVLEAQLDLAIELGRNVSIHSVHLQQATAELLDRLAKKHGDKFYRISIDLHSCGLSPETWRSIEKKHPNIYISLSTAINGKSSSYKALIAACANDRILAESDCDDIQMSTAYTWTMVKDIAEIKEWTVEDSWSEELEEEKWGIVRHLKENWKRFREGNHIPPSQRKSVRHHKKVDRYHSPSP</sequence>
<feature type="region of interest" description="Disordered" evidence="1">
    <location>
        <begin position="299"/>
        <end position="324"/>
    </location>
</feature>
<dbReference type="PANTHER" id="PTHR47345:SF1">
    <property type="entry name" value="CUT9-INTERACTING PROTEIN SCN1"/>
    <property type="match status" value="1"/>
</dbReference>